<dbReference type="RefSeq" id="WP_062861862.1">
    <property type="nucleotide sequence ID" value="NZ_CP014869.1"/>
</dbReference>
<dbReference type="PANTHER" id="PTHR32071">
    <property type="entry name" value="TRANSCRIPTIONAL REGULATORY PROTEIN"/>
    <property type="match status" value="1"/>
</dbReference>
<proteinExistence type="predicted"/>
<keyword evidence="4" id="KW-0804">Transcription</keyword>
<keyword evidence="2" id="KW-0067">ATP-binding</keyword>
<dbReference type="Gene3D" id="1.10.10.60">
    <property type="entry name" value="Homeodomain-like"/>
    <property type="match status" value="1"/>
</dbReference>
<dbReference type="InterPro" id="IPR058031">
    <property type="entry name" value="AAA_lid_NorR"/>
</dbReference>
<evidence type="ECO:0000313" key="6">
    <source>
        <dbReference type="EMBL" id="AMT94246.1"/>
    </source>
</evidence>
<evidence type="ECO:0000256" key="3">
    <source>
        <dbReference type="ARBA" id="ARBA00023015"/>
    </source>
</evidence>
<dbReference type="InterPro" id="IPR002197">
    <property type="entry name" value="HTH_Fis"/>
</dbReference>
<dbReference type="GO" id="GO:0005524">
    <property type="term" value="F:ATP binding"/>
    <property type="evidence" value="ECO:0007669"/>
    <property type="project" value="UniProtKB-KW"/>
</dbReference>
<dbReference type="GO" id="GO:0043565">
    <property type="term" value="F:sequence-specific DNA binding"/>
    <property type="evidence" value="ECO:0007669"/>
    <property type="project" value="InterPro"/>
</dbReference>
<protein>
    <recommendedName>
        <fullName evidence="5">Sigma-54 factor interaction domain-containing protein</fullName>
    </recommendedName>
</protein>
<evidence type="ECO:0000259" key="5">
    <source>
        <dbReference type="PROSITE" id="PS50045"/>
    </source>
</evidence>
<dbReference type="SUPFAM" id="SSF52540">
    <property type="entry name" value="P-loop containing nucleoside triphosphate hydrolases"/>
    <property type="match status" value="1"/>
</dbReference>
<dbReference type="PROSITE" id="PS50045">
    <property type="entry name" value="SIGMA54_INTERACT_4"/>
    <property type="match status" value="1"/>
</dbReference>
<keyword evidence="3" id="KW-0805">Transcription regulation</keyword>
<name>A0A142NN69_BRELN</name>
<dbReference type="PRINTS" id="PR01590">
    <property type="entry name" value="HTHFIS"/>
</dbReference>
<dbReference type="EMBL" id="CP014869">
    <property type="protein sequence ID" value="AMT94246.1"/>
    <property type="molecule type" value="Genomic_DNA"/>
</dbReference>
<reference evidence="7" key="1">
    <citation type="submission" date="2016-03" db="EMBL/GenBank/DDBJ databases">
        <authorList>
            <person name="Ploux O."/>
        </authorList>
    </citation>
    <scope>NUCLEOTIDE SEQUENCE [LARGE SCALE GENOMIC DNA]</scope>
    <source>
        <strain evidence="7">BS258</strain>
    </source>
</reference>
<dbReference type="Proteomes" id="UP000075950">
    <property type="component" value="Chromosome"/>
</dbReference>
<evidence type="ECO:0000256" key="4">
    <source>
        <dbReference type="ARBA" id="ARBA00023163"/>
    </source>
</evidence>
<accession>A0A142NN69</accession>
<dbReference type="AlphaFoldDB" id="A0A142NN69"/>
<gene>
    <name evidence="6" type="ORF">A2T55_11055</name>
</gene>
<feature type="domain" description="Sigma-54 factor interaction" evidence="5">
    <location>
        <begin position="416"/>
        <end position="477"/>
    </location>
</feature>
<dbReference type="Pfam" id="PF02954">
    <property type="entry name" value="HTH_8"/>
    <property type="match status" value="1"/>
</dbReference>
<dbReference type="SUPFAM" id="SSF46689">
    <property type="entry name" value="Homeodomain-like"/>
    <property type="match status" value="1"/>
</dbReference>
<dbReference type="Gene3D" id="1.10.8.60">
    <property type="match status" value="1"/>
</dbReference>
<evidence type="ECO:0000313" key="7">
    <source>
        <dbReference type="Proteomes" id="UP000075950"/>
    </source>
</evidence>
<organism evidence="6 7">
    <name type="scientific">Brevibacterium linens</name>
    <dbReference type="NCBI Taxonomy" id="1703"/>
    <lineage>
        <taxon>Bacteria</taxon>
        <taxon>Bacillati</taxon>
        <taxon>Actinomycetota</taxon>
        <taxon>Actinomycetes</taxon>
        <taxon>Micrococcales</taxon>
        <taxon>Brevibacteriaceae</taxon>
        <taxon>Brevibacterium</taxon>
    </lineage>
</organism>
<evidence type="ECO:0000256" key="1">
    <source>
        <dbReference type="ARBA" id="ARBA00022741"/>
    </source>
</evidence>
<dbReference type="InterPro" id="IPR029016">
    <property type="entry name" value="GAF-like_dom_sf"/>
</dbReference>
<dbReference type="KEGG" id="bly:A2T55_11055"/>
<dbReference type="Pfam" id="PF25601">
    <property type="entry name" value="AAA_lid_14"/>
    <property type="match status" value="1"/>
</dbReference>
<dbReference type="InterPro" id="IPR002078">
    <property type="entry name" value="Sigma_54_int"/>
</dbReference>
<evidence type="ECO:0000256" key="2">
    <source>
        <dbReference type="ARBA" id="ARBA00022840"/>
    </source>
</evidence>
<sequence>MPHRSEQVEYGWLRSELSGVNRSSSPEPSPVPAKNSGSALLKAAEAAFDVMTHDLAGLDLTLLLADRSGRLIQSVGDVDCRTGIEAQRRGLVVGADLREEKVGFNGIGTALEIGGEIAIDGNEHFVEAFREFSCFGIPVIHAGSKRLEGVLNVTAPTAATGSLLEGFGRIVVRQIEKQLAENTYRDEYRLMEEFVRVSRGSTSAVCALGEDTALSNRLAESLFDIVDFNSLRTDILSSLGTAERHRTVDVGGGRMLDLDVVPVGHEQAVVTMKPLWRGRRTVPRGGPRNNSFGLVWSSRLQNAKGRTGVISIVGDAGTGRTSAATEVVRGASTERVEGIELLRREPEDWPDCLQSPSGSQADALIVDDIDLLSDRQLGVLRRLLESDRKGTVVVTSTPAGKSDQSLRSLLAMADSTVHLPPLRERTAEFPAIVRGLARQINGGRPVEFSEACLQTLERDDWPGNLTQLGKVLREVLVNRANAVVGVADLPARFRSESASSVTGIERLERDAIVKTLESLGGNKYQAAKALGISRTTLYRRLREFRISG</sequence>
<keyword evidence="1" id="KW-0547">Nucleotide-binding</keyword>
<dbReference type="Gene3D" id="3.30.450.40">
    <property type="match status" value="1"/>
</dbReference>
<dbReference type="InterPro" id="IPR009057">
    <property type="entry name" value="Homeodomain-like_sf"/>
</dbReference>
<dbReference type="GO" id="GO:0006355">
    <property type="term" value="P:regulation of DNA-templated transcription"/>
    <property type="evidence" value="ECO:0007669"/>
    <property type="project" value="InterPro"/>
</dbReference>
<dbReference type="InterPro" id="IPR027417">
    <property type="entry name" value="P-loop_NTPase"/>
</dbReference>